<dbReference type="PRINTS" id="PR01035">
    <property type="entry name" value="TCRTETA"/>
</dbReference>
<name>A0A117SXX2_9BACL</name>
<dbReference type="OrthoDB" id="65739at2"/>
<dbReference type="Pfam" id="PF00083">
    <property type="entry name" value="Sugar_tr"/>
    <property type="match status" value="1"/>
</dbReference>
<evidence type="ECO:0000256" key="3">
    <source>
        <dbReference type="ARBA" id="ARBA00022475"/>
    </source>
</evidence>
<dbReference type="PANTHER" id="PTHR43414">
    <property type="entry name" value="MULTIDRUG RESISTANCE PROTEIN MDTG"/>
    <property type="match status" value="1"/>
</dbReference>
<sequence length="408" mass="44039">MDEVIDINWKRTLVILWVSNFAVTAGMSLILPFLPLYIETLGVHQPQALDRWSGSIFAIQFVTSVIFQPIWGAMADRFGRKPMLLRAGIGMGVITTLMGFVTSPFQLLGLRLINGVFSGFISMSVSLQASTTPTEHSGRALGTLQTGAIAGSLLGPLVGGFLSETLGFKGVFYLTGALLILASLIVFVFVHEPKRTERPKSQSNRTRLHALRPLLPVFIASITIQAGMMTIEPIVTLYAKTIYTGPHLAVMAGLVVATSGFANLIGAPTLGRLSDRIGQRRVLIIALIMAMITYIPQAIATNMTVLLIGRALLGLFIGGMIPSLNVLVKKKAPANLQAVAFGINSSSVFLGNLIGPLLGSNVAALYSIRSVFYVTMGMLLLNAIYLYLQRDLDQSPQEDLHTKELPTN</sequence>
<dbReference type="PROSITE" id="PS50850">
    <property type="entry name" value="MFS"/>
    <property type="match status" value="1"/>
</dbReference>
<feature type="transmembrane region" description="Helical" evidence="7">
    <location>
        <begin position="83"/>
        <end position="102"/>
    </location>
</feature>
<evidence type="ECO:0000313" key="9">
    <source>
        <dbReference type="EMBL" id="KUO95958.1"/>
    </source>
</evidence>
<dbReference type="EMBL" id="LPVJ01000030">
    <property type="protein sequence ID" value="KUO95958.1"/>
    <property type="molecule type" value="Genomic_DNA"/>
</dbReference>
<keyword evidence="6 7" id="KW-0472">Membrane</keyword>
<keyword evidence="3" id="KW-1003">Cell membrane</keyword>
<comment type="caution">
    <text evidence="9">The sequence shown here is derived from an EMBL/GenBank/DDBJ whole genome shotgun (WGS) entry which is preliminary data.</text>
</comment>
<feature type="transmembrane region" description="Helical" evidence="7">
    <location>
        <begin position="54"/>
        <end position="71"/>
    </location>
</feature>
<dbReference type="InterPro" id="IPR020846">
    <property type="entry name" value="MFS_dom"/>
</dbReference>
<feature type="transmembrane region" description="Helical" evidence="7">
    <location>
        <begin position="305"/>
        <end position="327"/>
    </location>
</feature>
<comment type="subcellular location">
    <subcellularLocation>
        <location evidence="1">Cell membrane</location>
        <topology evidence="1">Multi-pass membrane protein</topology>
    </subcellularLocation>
</comment>
<dbReference type="InterPro" id="IPR001958">
    <property type="entry name" value="Tet-R_TetA/multi-R_MdtG-like"/>
</dbReference>
<evidence type="ECO:0000256" key="1">
    <source>
        <dbReference type="ARBA" id="ARBA00004651"/>
    </source>
</evidence>
<feature type="transmembrane region" description="Helical" evidence="7">
    <location>
        <begin position="210"/>
        <end position="228"/>
    </location>
</feature>
<feature type="transmembrane region" description="Helical" evidence="7">
    <location>
        <begin position="370"/>
        <end position="388"/>
    </location>
</feature>
<evidence type="ECO:0000256" key="6">
    <source>
        <dbReference type="ARBA" id="ARBA00023136"/>
    </source>
</evidence>
<dbReference type="SUPFAM" id="SSF103473">
    <property type="entry name" value="MFS general substrate transporter"/>
    <property type="match status" value="1"/>
</dbReference>
<gene>
    <name evidence="9" type="ORF">ATW55_02440</name>
</gene>
<feature type="transmembrane region" description="Helical" evidence="7">
    <location>
        <begin position="12"/>
        <end position="34"/>
    </location>
</feature>
<dbReference type="GO" id="GO:0005886">
    <property type="term" value="C:plasma membrane"/>
    <property type="evidence" value="ECO:0007669"/>
    <property type="project" value="UniProtKB-SubCell"/>
</dbReference>
<dbReference type="GO" id="GO:0022857">
    <property type="term" value="F:transmembrane transporter activity"/>
    <property type="evidence" value="ECO:0007669"/>
    <property type="project" value="InterPro"/>
</dbReference>
<feature type="domain" description="Major facilitator superfamily (MFS) profile" evidence="8">
    <location>
        <begin position="12"/>
        <end position="394"/>
    </location>
</feature>
<dbReference type="Gene3D" id="1.20.1250.20">
    <property type="entry name" value="MFS general substrate transporter like domains"/>
    <property type="match status" value="2"/>
</dbReference>
<dbReference type="InterPro" id="IPR011701">
    <property type="entry name" value="MFS"/>
</dbReference>
<evidence type="ECO:0000256" key="2">
    <source>
        <dbReference type="ARBA" id="ARBA00022448"/>
    </source>
</evidence>
<protein>
    <submittedName>
        <fullName evidence="9">MFS transporter</fullName>
    </submittedName>
</protein>
<evidence type="ECO:0000256" key="7">
    <source>
        <dbReference type="SAM" id="Phobius"/>
    </source>
</evidence>
<dbReference type="Pfam" id="PF07690">
    <property type="entry name" value="MFS_1"/>
    <property type="match status" value="1"/>
</dbReference>
<organism evidence="9 10">
    <name type="scientific">Ferroacidibacillus organovorans</name>
    <dbReference type="NCBI Taxonomy" id="1765683"/>
    <lineage>
        <taxon>Bacteria</taxon>
        <taxon>Bacillati</taxon>
        <taxon>Bacillota</taxon>
        <taxon>Bacilli</taxon>
        <taxon>Bacillales</taxon>
        <taxon>Alicyclobacillaceae</taxon>
        <taxon>Ferroacidibacillus</taxon>
    </lineage>
</organism>
<feature type="transmembrane region" description="Helical" evidence="7">
    <location>
        <begin position="248"/>
        <end position="270"/>
    </location>
</feature>
<dbReference type="InterPro" id="IPR036259">
    <property type="entry name" value="MFS_trans_sf"/>
</dbReference>
<dbReference type="InterPro" id="IPR005828">
    <property type="entry name" value="MFS_sugar_transport-like"/>
</dbReference>
<keyword evidence="4 7" id="KW-0812">Transmembrane</keyword>
<keyword evidence="10" id="KW-1185">Reference proteome</keyword>
<feature type="transmembrane region" description="Helical" evidence="7">
    <location>
        <begin position="170"/>
        <end position="190"/>
    </location>
</feature>
<dbReference type="Proteomes" id="UP000053557">
    <property type="component" value="Unassembled WGS sequence"/>
</dbReference>
<dbReference type="AlphaFoldDB" id="A0A117SXX2"/>
<dbReference type="PANTHER" id="PTHR43414:SF6">
    <property type="entry name" value="MULTIDRUG RESISTANCE PROTEIN MDTG"/>
    <property type="match status" value="1"/>
</dbReference>
<evidence type="ECO:0000259" key="8">
    <source>
        <dbReference type="PROSITE" id="PS50850"/>
    </source>
</evidence>
<evidence type="ECO:0000313" key="10">
    <source>
        <dbReference type="Proteomes" id="UP000053557"/>
    </source>
</evidence>
<keyword evidence="5 7" id="KW-1133">Transmembrane helix</keyword>
<evidence type="ECO:0000256" key="4">
    <source>
        <dbReference type="ARBA" id="ARBA00022692"/>
    </source>
</evidence>
<feature type="transmembrane region" description="Helical" evidence="7">
    <location>
        <begin position="282"/>
        <end position="299"/>
    </location>
</feature>
<keyword evidence="2" id="KW-0813">Transport</keyword>
<proteinExistence type="predicted"/>
<reference evidence="9 10" key="1">
    <citation type="submission" date="2015-12" db="EMBL/GenBank/DDBJ databases">
        <title>Draft genome sequence of Acidibacillus ferrooxidans ITV001, isolated from a chalcopyrite acid mine drainage site in Brazil.</title>
        <authorList>
            <person name="Dall'Agnol H."/>
            <person name="Nancucheo I."/>
            <person name="Johnson B."/>
            <person name="Oliveira R."/>
            <person name="Leite L."/>
            <person name="Pylro V."/>
            <person name="Nunes G.L."/>
            <person name="Tzotzos G."/>
            <person name="Fernandes G.R."/>
            <person name="Dutra J."/>
            <person name="Orellana S.C."/>
            <person name="Oliveira G."/>
        </authorList>
    </citation>
    <scope>NUCLEOTIDE SEQUENCE [LARGE SCALE GENOMIC DNA]</scope>
    <source>
        <strain evidence="10">ITV01</strain>
    </source>
</reference>
<accession>A0A117SXX2</accession>
<evidence type="ECO:0000256" key="5">
    <source>
        <dbReference type="ARBA" id="ARBA00022989"/>
    </source>
</evidence>
<feature type="transmembrane region" description="Helical" evidence="7">
    <location>
        <begin position="339"/>
        <end position="358"/>
    </location>
</feature>